<reference evidence="3 4" key="1">
    <citation type="submission" date="2023-12" db="EMBL/GenBank/DDBJ databases">
        <title>Sinomonas terricola sp. nov, isolated from litchi orchard soil in Guangdong, PR China.</title>
        <authorList>
            <person name="Jiaxin W."/>
            <person name="Yang Z."/>
            <person name="Honghui Z."/>
        </authorList>
    </citation>
    <scope>NUCLEOTIDE SEQUENCE [LARGE SCALE GENOMIC DNA]</scope>
    <source>
        <strain evidence="3 4">JGH33</strain>
    </source>
</reference>
<feature type="domain" description="Fumarylacetoacetase-like C-terminal" evidence="2">
    <location>
        <begin position="86"/>
        <end position="256"/>
    </location>
</feature>
<evidence type="ECO:0000256" key="1">
    <source>
        <dbReference type="ARBA" id="ARBA00023239"/>
    </source>
</evidence>
<dbReference type="InterPro" id="IPR050772">
    <property type="entry name" value="Hydratase-Decarb/MhpD_sf"/>
</dbReference>
<organism evidence="3 4">
    <name type="scientific">Sinomonas terricola</name>
    <dbReference type="NCBI Taxonomy" id="3110330"/>
    <lineage>
        <taxon>Bacteria</taxon>
        <taxon>Bacillati</taxon>
        <taxon>Actinomycetota</taxon>
        <taxon>Actinomycetes</taxon>
        <taxon>Micrococcales</taxon>
        <taxon>Micrococcaceae</taxon>
        <taxon>Sinomonas</taxon>
    </lineage>
</organism>
<keyword evidence="1" id="KW-0456">Lyase</keyword>
<dbReference type="EMBL" id="JAYGGQ010000020">
    <property type="protein sequence ID" value="MEA5457024.1"/>
    <property type="molecule type" value="Genomic_DNA"/>
</dbReference>
<dbReference type="PANTHER" id="PTHR30143:SF0">
    <property type="entry name" value="2-KETO-4-PENTENOATE HYDRATASE"/>
    <property type="match status" value="1"/>
</dbReference>
<keyword evidence="3" id="KW-0378">Hydrolase</keyword>
<name>A0ABU5TBF5_9MICC</name>
<dbReference type="Proteomes" id="UP001304769">
    <property type="component" value="Unassembled WGS sequence"/>
</dbReference>
<evidence type="ECO:0000313" key="3">
    <source>
        <dbReference type="EMBL" id="MEA5457024.1"/>
    </source>
</evidence>
<proteinExistence type="predicted"/>
<sequence>MTEWNVASAAQHLLDAEAEQRDITPITDEWAELDVETAYRVQDEVIRLKQAEGHTVTGVKLGLTSRAKQQRMGISSPLTAVITDAMVLGAGVPVPLDELIHPRIEPEIVFVMGRELKGPGVTAAAAMAAVETVHAGFEVIDSRFKDFKFTLPDVIADNASSARYIVSARGFDPEGLDLALEAVLVRVNGSVIDTATGAAVQGHPGEALALAANSLAERGRSIPAGALVLTGGLTDAVFVNPGDQISAEFTTLGTIVTAGSAA</sequence>
<gene>
    <name evidence="3" type="ORF">SPF06_20055</name>
</gene>
<keyword evidence="4" id="KW-1185">Reference proteome</keyword>
<accession>A0ABU5TBF5</accession>
<dbReference type="PANTHER" id="PTHR30143">
    <property type="entry name" value="ACID HYDRATASE"/>
    <property type="match status" value="1"/>
</dbReference>
<dbReference type="Gene3D" id="3.90.850.10">
    <property type="entry name" value="Fumarylacetoacetase-like, C-terminal domain"/>
    <property type="match status" value="1"/>
</dbReference>
<dbReference type="SUPFAM" id="SSF56529">
    <property type="entry name" value="FAH"/>
    <property type="match status" value="1"/>
</dbReference>
<dbReference type="Pfam" id="PF01557">
    <property type="entry name" value="FAA_hydrolase"/>
    <property type="match status" value="1"/>
</dbReference>
<dbReference type="InterPro" id="IPR036663">
    <property type="entry name" value="Fumarylacetoacetase_C_sf"/>
</dbReference>
<dbReference type="RefSeq" id="WP_323280937.1">
    <property type="nucleotide sequence ID" value="NZ_JAYGGQ010000020.1"/>
</dbReference>
<protein>
    <submittedName>
        <fullName evidence="3">Fumarylacetoacetate hydrolase family protein</fullName>
    </submittedName>
</protein>
<evidence type="ECO:0000259" key="2">
    <source>
        <dbReference type="Pfam" id="PF01557"/>
    </source>
</evidence>
<dbReference type="GO" id="GO:0016787">
    <property type="term" value="F:hydrolase activity"/>
    <property type="evidence" value="ECO:0007669"/>
    <property type="project" value="UniProtKB-KW"/>
</dbReference>
<evidence type="ECO:0000313" key="4">
    <source>
        <dbReference type="Proteomes" id="UP001304769"/>
    </source>
</evidence>
<comment type="caution">
    <text evidence="3">The sequence shown here is derived from an EMBL/GenBank/DDBJ whole genome shotgun (WGS) entry which is preliminary data.</text>
</comment>
<dbReference type="InterPro" id="IPR011234">
    <property type="entry name" value="Fumarylacetoacetase-like_C"/>
</dbReference>